<evidence type="ECO:0000313" key="1">
    <source>
        <dbReference type="EMBL" id="MBB3966361.1"/>
    </source>
</evidence>
<dbReference type="Proteomes" id="UP000582090">
    <property type="component" value="Unassembled WGS sequence"/>
</dbReference>
<evidence type="ECO:0000313" key="2">
    <source>
        <dbReference type="Proteomes" id="UP000582090"/>
    </source>
</evidence>
<protein>
    <submittedName>
        <fullName evidence="1">Uncharacterized protein</fullName>
    </submittedName>
</protein>
<organism evidence="1 2">
    <name type="scientific">Rhizobium metallidurans</name>
    <dbReference type="NCBI Taxonomy" id="1265931"/>
    <lineage>
        <taxon>Bacteria</taxon>
        <taxon>Pseudomonadati</taxon>
        <taxon>Pseudomonadota</taxon>
        <taxon>Alphaproteobacteria</taxon>
        <taxon>Hyphomicrobiales</taxon>
        <taxon>Rhizobiaceae</taxon>
        <taxon>Rhizobium/Agrobacterium group</taxon>
        <taxon>Rhizobium</taxon>
    </lineage>
</organism>
<comment type="caution">
    <text evidence="1">The sequence shown here is derived from an EMBL/GenBank/DDBJ whole genome shotgun (WGS) entry which is preliminary data.</text>
</comment>
<keyword evidence="2" id="KW-1185">Reference proteome</keyword>
<gene>
    <name evidence="1" type="ORF">GGQ67_004048</name>
</gene>
<proteinExistence type="predicted"/>
<accession>A0A7W6CTX8</accession>
<dbReference type="AlphaFoldDB" id="A0A7W6CTX8"/>
<dbReference type="EMBL" id="JACIDW010000016">
    <property type="protein sequence ID" value="MBB3966361.1"/>
    <property type="molecule type" value="Genomic_DNA"/>
</dbReference>
<sequence length="29" mass="3214">MSVTFARGVRDIWQAKAPANRGFLSAYAE</sequence>
<reference evidence="1 2" key="1">
    <citation type="submission" date="2020-08" db="EMBL/GenBank/DDBJ databases">
        <title>Genomic Encyclopedia of Type Strains, Phase IV (KMG-IV): sequencing the most valuable type-strain genomes for metagenomic binning, comparative biology and taxonomic classification.</title>
        <authorList>
            <person name="Goeker M."/>
        </authorList>
    </citation>
    <scope>NUCLEOTIDE SEQUENCE [LARGE SCALE GENOMIC DNA]</scope>
    <source>
        <strain evidence="1 2">DSM 26575</strain>
    </source>
</reference>
<name>A0A7W6CTX8_9HYPH</name>